<organism evidence="2 3">
    <name type="scientific">Leucobacter chromiisoli</name>
    <dbReference type="NCBI Taxonomy" id="2796471"/>
    <lineage>
        <taxon>Bacteria</taxon>
        <taxon>Bacillati</taxon>
        <taxon>Actinomycetota</taxon>
        <taxon>Actinomycetes</taxon>
        <taxon>Micrococcales</taxon>
        <taxon>Microbacteriaceae</taxon>
        <taxon>Leucobacter</taxon>
    </lineage>
</organism>
<keyword evidence="3" id="KW-1185">Reference proteome</keyword>
<dbReference type="Gene3D" id="3.60.21.10">
    <property type="match status" value="1"/>
</dbReference>
<dbReference type="SUPFAM" id="SSF56300">
    <property type="entry name" value="Metallo-dependent phosphatases"/>
    <property type="match status" value="1"/>
</dbReference>
<dbReference type="EMBL" id="JAEHOH010000023">
    <property type="protein sequence ID" value="MBK0420237.1"/>
    <property type="molecule type" value="Genomic_DNA"/>
</dbReference>
<dbReference type="PANTHER" id="PTHR31302:SF20">
    <property type="entry name" value="CONSERVED PROTEIN"/>
    <property type="match status" value="1"/>
</dbReference>
<sequence>MQLIWRSPIAAGVALWSTLVERRLFAIRRHALPVLGEGAAPLRVLQLSDLHLAPWQSQKIDWVRSLAALRPDLLVLTGDLMGHVQARASLVHALRPLAESGAPAVFVHGSNDYYGPILKNPLKYLREPSRKSTRHQDIDNARLTASLTDELGFTDLNNSATRIEARGSVLDLFGLNDPHIRYDDAAAMRQARAAQRSDEGAGAASAADAYSDAAAGSSGAAGSDDAAGSSDAVRIGVVHAPYQQALGELLGEGADLILAGHTHGGQVRVPGVGALTANCDLPTQQARGLSVWYDAQRAAYLNVSAGLGNSIYAPVRFACRPEASLITLEAAR</sequence>
<dbReference type="Pfam" id="PF00149">
    <property type="entry name" value="Metallophos"/>
    <property type="match status" value="1"/>
</dbReference>
<dbReference type="Proteomes" id="UP000608530">
    <property type="component" value="Unassembled WGS sequence"/>
</dbReference>
<proteinExistence type="predicted"/>
<dbReference type="GO" id="GO:0009245">
    <property type="term" value="P:lipid A biosynthetic process"/>
    <property type="evidence" value="ECO:0007669"/>
    <property type="project" value="TreeGrafter"/>
</dbReference>
<dbReference type="RefSeq" id="WP_200116392.1">
    <property type="nucleotide sequence ID" value="NZ_JAEHOH010000023.1"/>
</dbReference>
<evidence type="ECO:0000259" key="1">
    <source>
        <dbReference type="Pfam" id="PF00149"/>
    </source>
</evidence>
<dbReference type="GO" id="GO:0016020">
    <property type="term" value="C:membrane"/>
    <property type="evidence" value="ECO:0007669"/>
    <property type="project" value="GOC"/>
</dbReference>
<name>A0A934QBG4_9MICO</name>
<comment type="caution">
    <text evidence="2">The sequence shown here is derived from an EMBL/GenBank/DDBJ whole genome shotgun (WGS) entry which is preliminary data.</text>
</comment>
<dbReference type="InterPro" id="IPR051158">
    <property type="entry name" value="Metallophosphoesterase_sf"/>
</dbReference>
<evidence type="ECO:0000313" key="3">
    <source>
        <dbReference type="Proteomes" id="UP000608530"/>
    </source>
</evidence>
<protein>
    <submittedName>
        <fullName evidence="2">Metallophosphoesterase</fullName>
    </submittedName>
</protein>
<evidence type="ECO:0000313" key="2">
    <source>
        <dbReference type="EMBL" id="MBK0420237.1"/>
    </source>
</evidence>
<dbReference type="InterPro" id="IPR004843">
    <property type="entry name" value="Calcineurin-like_PHP"/>
</dbReference>
<reference evidence="2" key="1">
    <citation type="submission" date="2020-12" db="EMBL/GenBank/DDBJ databases">
        <title>Leucobacter sp. CAS1, isolated from Chromium sludge.</title>
        <authorList>
            <person name="Xu Z."/>
        </authorList>
    </citation>
    <scope>NUCLEOTIDE SEQUENCE</scope>
    <source>
        <strain evidence="2">CSA1</strain>
    </source>
</reference>
<accession>A0A934QBG4</accession>
<dbReference type="AlphaFoldDB" id="A0A934QBG4"/>
<dbReference type="GO" id="GO:0008758">
    <property type="term" value="F:UDP-2,3-diacylglucosamine hydrolase activity"/>
    <property type="evidence" value="ECO:0007669"/>
    <property type="project" value="TreeGrafter"/>
</dbReference>
<dbReference type="InterPro" id="IPR029052">
    <property type="entry name" value="Metallo-depent_PP-like"/>
</dbReference>
<dbReference type="PANTHER" id="PTHR31302">
    <property type="entry name" value="TRANSMEMBRANE PROTEIN WITH METALLOPHOSPHOESTERASE DOMAIN-RELATED"/>
    <property type="match status" value="1"/>
</dbReference>
<feature type="domain" description="Calcineurin-like phosphoesterase" evidence="1">
    <location>
        <begin position="42"/>
        <end position="264"/>
    </location>
</feature>
<gene>
    <name evidence="2" type="ORF">JD276_14470</name>
</gene>